<dbReference type="SUPFAM" id="SSF52540">
    <property type="entry name" value="P-loop containing nucleoside triphosphate hydrolases"/>
    <property type="match status" value="2"/>
</dbReference>
<dbReference type="Gene3D" id="3.40.50.300">
    <property type="entry name" value="P-loop containing nucleotide triphosphate hydrolases"/>
    <property type="match status" value="1"/>
</dbReference>
<feature type="compositionally biased region" description="Basic and acidic residues" evidence="1">
    <location>
        <begin position="172"/>
        <end position="181"/>
    </location>
</feature>
<dbReference type="EMBL" id="CAJNOO010007706">
    <property type="protein sequence ID" value="CAF1472764.1"/>
    <property type="molecule type" value="Genomic_DNA"/>
</dbReference>
<feature type="region of interest" description="Disordered" evidence="1">
    <location>
        <begin position="143"/>
        <end position="212"/>
    </location>
</feature>
<dbReference type="PROSITE" id="PS00675">
    <property type="entry name" value="SIGMA54_INTERACT_1"/>
    <property type="match status" value="1"/>
</dbReference>
<dbReference type="Proteomes" id="UP000663882">
    <property type="component" value="Unassembled WGS sequence"/>
</dbReference>
<gene>
    <name evidence="2" type="ORF">RFH988_LOCUS37620</name>
</gene>
<feature type="compositionally biased region" description="Polar residues" evidence="1">
    <location>
        <begin position="184"/>
        <end position="194"/>
    </location>
</feature>
<protein>
    <recommendedName>
        <fullName evidence="4">G domain-containing protein</fullName>
    </recommendedName>
</protein>
<name>A0A815R9B3_9BILA</name>
<accession>A0A815R9B3</accession>
<dbReference type="PANTHER" id="PTHR32046">
    <property type="entry name" value="G DOMAIN-CONTAINING PROTEIN"/>
    <property type="match status" value="1"/>
</dbReference>
<dbReference type="PANTHER" id="PTHR32046:SF11">
    <property type="entry name" value="IMMUNE-ASSOCIATED NUCLEOTIDE-BINDING PROTEIN 10-LIKE"/>
    <property type="match status" value="1"/>
</dbReference>
<dbReference type="InterPro" id="IPR027417">
    <property type="entry name" value="P-loop_NTPase"/>
</dbReference>
<proteinExistence type="predicted"/>
<reference evidence="2" key="1">
    <citation type="submission" date="2021-02" db="EMBL/GenBank/DDBJ databases">
        <authorList>
            <person name="Nowell W R."/>
        </authorList>
    </citation>
    <scope>NUCLEOTIDE SEQUENCE</scope>
</reference>
<dbReference type="InterPro" id="IPR025662">
    <property type="entry name" value="Sigma_54_int_dom_ATP-bd_1"/>
</dbReference>
<comment type="caution">
    <text evidence="2">The sequence shown here is derived from an EMBL/GenBank/DDBJ whole genome shotgun (WGS) entry which is preliminary data.</text>
</comment>
<organism evidence="2 3">
    <name type="scientific">Rotaria sordida</name>
    <dbReference type="NCBI Taxonomy" id="392033"/>
    <lineage>
        <taxon>Eukaryota</taxon>
        <taxon>Metazoa</taxon>
        <taxon>Spiralia</taxon>
        <taxon>Gnathifera</taxon>
        <taxon>Rotifera</taxon>
        <taxon>Eurotatoria</taxon>
        <taxon>Bdelloidea</taxon>
        <taxon>Philodinida</taxon>
        <taxon>Philodinidae</taxon>
        <taxon>Rotaria</taxon>
    </lineage>
</organism>
<evidence type="ECO:0000313" key="2">
    <source>
        <dbReference type="EMBL" id="CAF1472764.1"/>
    </source>
</evidence>
<feature type="compositionally biased region" description="Polar residues" evidence="1">
    <location>
        <begin position="143"/>
        <end position="171"/>
    </location>
</feature>
<evidence type="ECO:0000256" key="1">
    <source>
        <dbReference type="SAM" id="MobiDB-lite"/>
    </source>
</evidence>
<evidence type="ECO:0008006" key="4">
    <source>
        <dbReference type="Google" id="ProtNLM"/>
    </source>
</evidence>
<evidence type="ECO:0000313" key="3">
    <source>
        <dbReference type="Proteomes" id="UP000663882"/>
    </source>
</evidence>
<sequence length="717" mass="82232">MAKSSSKSLTEDSLNVIERKAINPNGHLGCLYDGTRDQIIDETSANVQEQWLPASTPPQCEILNSIVDPNFNVLQFIGVEPQLRLSLLLNLLKRTGMAEILNHSQPIDQNEMKYLEASLDENQSKSLYQQQILNKTRIQFSKDNTNSVLRPTQADSHSSSLPQGYVTTSTSDKIDQHENRSKQRLFSQLSVPEASSTSTLSPSPPLPRDDTTNILLLGETGVGKSTFINAFANYLIFNSFEKAESSEPIVIIPVSFIMTIGDHFEECTVKFGEIDSSNNENFNAHGQSVTQHCQSYVFTRNNGDGRKVRIIDTPGFGDTRGLDQDEQNMEHILQYINNLTHLNAICFLLKPNLSRLNIFFRTCFIQLFSLLSPTVRNNIIFCFTNARSTFYTPGNTAPLLKTMFASSSMNDISFKKENTFCFDSESFRYLVALQNDIKFNGEEKQKYEMRWSTSVKEANRLIDYINEKLTVYRIDKEWQSIKHAQFEISYMIRPILETIRNILRNLILHKENLLNEYIEINSKPVHVAANHCRSCKSNVKQVGRFWILYPTQHEIRNACNMCDCTLDQHVSIDYVLDYKCSNKLSSNLQNKMTDILNKLCDASAKIVYFLIYAACSTKDDPFLKGLKEMIREETYICEMEKSNALNLQLAEELLKVESQYKQQWNKVKLAQENIDLPGVYKLIKVISDYPTVHEQMVAVKKRQKMILEEYEYEADKI</sequence>
<dbReference type="OrthoDB" id="8954335at2759"/>
<dbReference type="AlphaFoldDB" id="A0A815R9B3"/>